<evidence type="ECO:0000313" key="2">
    <source>
        <dbReference type="Proteomes" id="UP000887159"/>
    </source>
</evidence>
<proteinExistence type="predicted"/>
<sequence length="123" mass="14573">MFRIRRINDYQHMSEFNSCWIVAYPEFGLLFPDYTICVDWNPPTIIRILNRWLQEDHTDHLVRSQRDPTTNVWIKIFTLARNENLEIGEASSQLPFSSIECRSRFSDQSSMLSRVLKCDADSQ</sequence>
<organism evidence="1 2">
    <name type="scientific">Trichonephila clavipes</name>
    <name type="common">Golden silk orbweaver</name>
    <name type="synonym">Nephila clavipes</name>
    <dbReference type="NCBI Taxonomy" id="2585209"/>
    <lineage>
        <taxon>Eukaryota</taxon>
        <taxon>Metazoa</taxon>
        <taxon>Ecdysozoa</taxon>
        <taxon>Arthropoda</taxon>
        <taxon>Chelicerata</taxon>
        <taxon>Arachnida</taxon>
        <taxon>Araneae</taxon>
        <taxon>Araneomorphae</taxon>
        <taxon>Entelegynae</taxon>
        <taxon>Araneoidea</taxon>
        <taxon>Nephilidae</taxon>
        <taxon>Trichonephila</taxon>
    </lineage>
</organism>
<comment type="caution">
    <text evidence="1">The sequence shown here is derived from an EMBL/GenBank/DDBJ whole genome shotgun (WGS) entry which is preliminary data.</text>
</comment>
<gene>
    <name evidence="1" type="ORF">TNCV_158821</name>
</gene>
<evidence type="ECO:0000313" key="1">
    <source>
        <dbReference type="EMBL" id="GFX88064.1"/>
    </source>
</evidence>
<dbReference type="Proteomes" id="UP000887159">
    <property type="component" value="Unassembled WGS sequence"/>
</dbReference>
<dbReference type="EMBL" id="BMAU01021046">
    <property type="protein sequence ID" value="GFX88064.1"/>
    <property type="molecule type" value="Genomic_DNA"/>
</dbReference>
<protein>
    <submittedName>
        <fullName evidence="1">Uncharacterized protein</fullName>
    </submittedName>
</protein>
<keyword evidence="2" id="KW-1185">Reference proteome</keyword>
<name>A0A8X6UZY6_TRICX</name>
<dbReference type="AlphaFoldDB" id="A0A8X6UZY6"/>
<accession>A0A8X6UZY6</accession>
<reference evidence="1" key="1">
    <citation type="submission" date="2020-08" db="EMBL/GenBank/DDBJ databases">
        <title>Multicomponent nature underlies the extraordinary mechanical properties of spider dragline silk.</title>
        <authorList>
            <person name="Kono N."/>
            <person name="Nakamura H."/>
            <person name="Mori M."/>
            <person name="Yoshida Y."/>
            <person name="Ohtoshi R."/>
            <person name="Malay A.D."/>
            <person name="Moran D.A.P."/>
            <person name="Tomita M."/>
            <person name="Numata K."/>
            <person name="Arakawa K."/>
        </authorList>
    </citation>
    <scope>NUCLEOTIDE SEQUENCE</scope>
</reference>